<evidence type="ECO:0000313" key="3">
    <source>
        <dbReference type="Proteomes" id="UP001194580"/>
    </source>
</evidence>
<keyword evidence="3" id="KW-1185">Reference proteome</keyword>
<dbReference type="Gene3D" id="3.80.10.10">
    <property type="entry name" value="Ribonuclease Inhibitor"/>
    <property type="match status" value="1"/>
</dbReference>
<feature type="compositionally biased region" description="Polar residues" evidence="1">
    <location>
        <begin position="79"/>
        <end position="90"/>
    </location>
</feature>
<accession>A0AAD4DCN4</accession>
<name>A0AAD4DCN4_9FUNG</name>
<organism evidence="2 3">
    <name type="scientific">Linnemannia exigua</name>
    <dbReference type="NCBI Taxonomy" id="604196"/>
    <lineage>
        <taxon>Eukaryota</taxon>
        <taxon>Fungi</taxon>
        <taxon>Fungi incertae sedis</taxon>
        <taxon>Mucoromycota</taxon>
        <taxon>Mortierellomycotina</taxon>
        <taxon>Mortierellomycetes</taxon>
        <taxon>Mortierellales</taxon>
        <taxon>Mortierellaceae</taxon>
        <taxon>Linnemannia</taxon>
    </lineage>
</organism>
<comment type="caution">
    <text evidence="2">The sequence shown here is derived from an EMBL/GenBank/DDBJ whole genome shotgun (WGS) entry which is preliminary data.</text>
</comment>
<dbReference type="EMBL" id="JAAAIL010000612">
    <property type="protein sequence ID" value="KAG0274378.1"/>
    <property type="molecule type" value="Genomic_DNA"/>
</dbReference>
<evidence type="ECO:0000256" key="1">
    <source>
        <dbReference type="SAM" id="MobiDB-lite"/>
    </source>
</evidence>
<feature type="region of interest" description="Disordered" evidence="1">
    <location>
        <begin position="73"/>
        <end position="94"/>
    </location>
</feature>
<reference evidence="2" key="1">
    <citation type="journal article" date="2020" name="Fungal Divers.">
        <title>Resolving the Mortierellaceae phylogeny through synthesis of multi-gene phylogenetics and phylogenomics.</title>
        <authorList>
            <person name="Vandepol N."/>
            <person name="Liber J."/>
            <person name="Desiro A."/>
            <person name="Na H."/>
            <person name="Kennedy M."/>
            <person name="Barry K."/>
            <person name="Grigoriev I.V."/>
            <person name="Miller A.N."/>
            <person name="O'Donnell K."/>
            <person name="Stajich J.E."/>
            <person name="Bonito G."/>
        </authorList>
    </citation>
    <scope>NUCLEOTIDE SEQUENCE</scope>
    <source>
        <strain evidence="2">NRRL 28262</strain>
    </source>
</reference>
<gene>
    <name evidence="2" type="ORF">BGZ95_009853</name>
</gene>
<dbReference type="InterPro" id="IPR032675">
    <property type="entry name" value="LRR_dom_sf"/>
</dbReference>
<dbReference type="SUPFAM" id="SSF52047">
    <property type="entry name" value="RNI-like"/>
    <property type="match status" value="1"/>
</dbReference>
<proteinExistence type="predicted"/>
<evidence type="ECO:0000313" key="2">
    <source>
        <dbReference type="EMBL" id="KAG0274378.1"/>
    </source>
</evidence>
<protein>
    <submittedName>
        <fullName evidence="2">Uncharacterized protein</fullName>
    </submittedName>
</protein>
<sequence>MHRPDRAHLVRQVLSERILEMRLLEELTLTRFYIAQEEQGEAFLEICQRLKVLELGRTTVDVVIPSRARRMRERGQGYVQEQEQETSGDSNAEPFTLPRLRKLILDRVTMGEQQQLALWKACTHLEDLTWVVIPRLPRLKFPIADICNHLAKPSSLSMVQSLVRLNINGNTISDQSFSRLLDLLPNLEALAANRTHFGPLSLVTLLGDESPEIKGNNVNQERANHGRVQVLSTSTSVSCSALRMNPEQGQFPLNNLRKCESVEPSSTTASQL</sequence>
<dbReference type="AlphaFoldDB" id="A0AAD4DCN4"/>
<dbReference type="Proteomes" id="UP001194580">
    <property type="component" value="Unassembled WGS sequence"/>
</dbReference>